<dbReference type="EMBL" id="FRAL01000017">
    <property type="protein sequence ID" value="SHL48034.1"/>
    <property type="molecule type" value="Genomic_DNA"/>
</dbReference>
<organism evidence="1 2">
    <name type="scientific">Halomonas caseinilytica</name>
    <dbReference type="NCBI Taxonomy" id="438744"/>
    <lineage>
        <taxon>Bacteria</taxon>
        <taxon>Pseudomonadati</taxon>
        <taxon>Pseudomonadota</taxon>
        <taxon>Gammaproteobacteria</taxon>
        <taxon>Oceanospirillales</taxon>
        <taxon>Halomonadaceae</taxon>
        <taxon>Halomonas</taxon>
    </lineage>
</organism>
<name>A0A1M7AZ95_9GAMM</name>
<gene>
    <name evidence="1" type="ORF">SAMN05192556_11712</name>
</gene>
<accession>A0A1M7AZ95</accession>
<protein>
    <submittedName>
        <fullName evidence="1">Uncharacterized protein</fullName>
    </submittedName>
</protein>
<dbReference type="RefSeq" id="WP_069383402.1">
    <property type="nucleotide sequence ID" value="NZ_BDEO01000016.1"/>
</dbReference>
<dbReference type="InterPro" id="IPR049457">
    <property type="entry name" value="Emfourin"/>
</dbReference>
<sequence>MNADDGAPRLTRASVLRLSREGGVAHMPGLARPRRIRCDRCSEAQRAELQALLDEAARYGERQVPGADRRLLHLGVEDGSETPVWSLTVAEDSVSDSLLRWWRLALSEPFSADESGPA</sequence>
<dbReference type="OrthoDB" id="8658956at2"/>
<proteinExistence type="predicted"/>
<evidence type="ECO:0000313" key="1">
    <source>
        <dbReference type="EMBL" id="SHL48034.1"/>
    </source>
</evidence>
<dbReference type="Pfam" id="PF20242">
    <property type="entry name" value="Emfourin"/>
    <property type="match status" value="1"/>
</dbReference>
<reference evidence="2" key="1">
    <citation type="submission" date="2016-11" db="EMBL/GenBank/DDBJ databases">
        <authorList>
            <person name="Varghese N."/>
            <person name="Submissions S."/>
        </authorList>
    </citation>
    <scope>NUCLEOTIDE SEQUENCE [LARGE SCALE GENOMIC DNA]</scope>
    <source>
        <strain evidence="2">ALO Sharm</strain>
    </source>
</reference>
<keyword evidence="2" id="KW-1185">Reference proteome</keyword>
<evidence type="ECO:0000313" key="2">
    <source>
        <dbReference type="Proteomes" id="UP000184248"/>
    </source>
</evidence>
<dbReference type="AlphaFoldDB" id="A0A1M7AZ95"/>
<dbReference type="Proteomes" id="UP000184248">
    <property type="component" value="Unassembled WGS sequence"/>
</dbReference>